<keyword evidence="3" id="KW-1185">Reference proteome</keyword>
<reference evidence="3" key="1">
    <citation type="submission" date="2013-01" db="EMBL/GenBank/DDBJ databases">
        <title>Draft Genome Sequence of a Mulberry Tree, Morus notabilis C.K. Schneid.</title>
        <authorList>
            <person name="He N."/>
            <person name="Zhao S."/>
        </authorList>
    </citation>
    <scope>NUCLEOTIDE SEQUENCE</scope>
</reference>
<accession>W9S713</accession>
<proteinExistence type="predicted"/>
<dbReference type="AlphaFoldDB" id="W9S713"/>
<dbReference type="Proteomes" id="UP000030645">
    <property type="component" value="Unassembled WGS sequence"/>
</dbReference>
<dbReference type="EMBL" id="KE345760">
    <property type="protein sequence ID" value="EXC14255.1"/>
    <property type="molecule type" value="Genomic_DNA"/>
</dbReference>
<organism evidence="2 3">
    <name type="scientific">Morus notabilis</name>
    <dbReference type="NCBI Taxonomy" id="981085"/>
    <lineage>
        <taxon>Eukaryota</taxon>
        <taxon>Viridiplantae</taxon>
        <taxon>Streptophyta</taxon>
        <taxon>Embryophyta</taxon>
        <taxon>Tracheophyta</taxon>
        <taxon>Spermatophyta</taxon>
        <taxon>Magnoliopsida</taxon>
        <taxon>eudicotyledons</taxon>
        <taxon>Gunneridae</taxon>
        <taxon>Pentapetalae</taxon>
        <taxon>rosids</taxon>
        <taxon>fabids</taxon>
        <taxon>Rosales</taxon>
        <taxon>Moraceae</taxon>
        <taxon>Moreae</taxon>
        <taxon>Morus</taxon>
    </lineage>
</organism>
<feature type="region of interest" description="Disordered" evidence="1">
    <location>
        <begin position="1"/>
        <end position="25"/>
    </location>
</feature>
<protein>
    <submittedName>
        <fullName evidence="2">Uncharacterized protein</fullName>
    </submittedName>
</protein>
<evidence type="ECO:0000256" key="1">
    <source>
        <dbReference type="SAM" id="MobiDB-lite"/>
    </source>
</evidence>
<evidence type="ECO:0000313" key="2">
    <source>
        <dbReference type="EMBL" id="EXC14255.1"/>
    </source>
</evidence>
<name>W9S713_9ROSA</name>
<sequence>MESRYARGQPYRGVKTCKRSTAPGRRRRRWLDKHLRSRLQVFVENNWIWPNSAQSPSALQPAVRRAEPIGAEPYEFPRAATCHRLACRRSVGPRCPLVHARLARTVLFPGESLSRARQGIQRFLSAWVPHSSSSTISIRHVSGGAQLCSSFFLSGISERHVSQLMQLSAISSFSRITARHVSRPLGFFR</sequence>
<gene>
    <name evidence="2" type="ORF">L484_021754</name>
</gene>
<evidence type="ECO:0000313" key="3">
    <source>
        <dbReference type="Proteomes" id="UP000030645"/>
    </source>
</evidence>